<dbReference type="Proteomes" id="UP001157109">
    <property type="component" value="Unassembled WGS sequence"/>
</dbReference>
<accession>A0ABQ6HP59</accession>
<evidence type="ECO:0000256" key="1">
    <source>
        <dbReference type="SAM" id="MobiDB-lite"/>
    </source>
</evidence>
<organism evidence="2 3">
    <name type="scientific">Arsenicicoccus piscis</name>
    <dbReference type="NCBI Taxonomy" id="673954"/>
    <lineage>
        <taxon>Bacteria</taxon>
        <taxon>Bacillati</taxon>
        <taxon>Actinomycetota</taxon>
        <taxon>Actinomycetes</taxon>
        <taxon>Micrococcales</taxon>
        <taxon>Intrasporangiaceae</taxon>
        <taxon>Arsenicicoccus</taxon>
    </lineage>
</organism>
<name>A0ABQ6HP59_9MICO</name>
<dbReference type="Pfam" id="PF14013">
    <property type="entry name" value="MT0933_antitox"/>
    <property type="match status" value="1"/>
</dbReference>
<sequence length="161" mass="16995">MGAPISARQTGRTSTAQASVAPKRARLIDGGAVHDEVGGPALSVLVLVLGRRDGRRSRAQRDHRGPDVPMVETFGSEDPVHGSSAGSPVTDRREMPMSAFDNIKDQASKAASENPDKVEQFSDQGIEKAGDAVDQKTGGKFSDKVDQAQQAGDQRVGDNSQ</sequence>
<protein>
    <recommendedName>
        <fullName evidence="4">Antitoxin</fullName>
    </recommendedName>
</protein>
<feature type="compositionally biased region" description="Polar residues" evidence="1">
    <location>
        <begin position="7"/>
        <end position="18"/>
    </location>
</feature>
<proteinExistence type="predicted"/>
<reference evidence="3" key="1">
    <citation type="journal article" date="2019" name="Int. J. Syst. Evol. Microbiol.">
        <title>The Global Catalogue of Microorganisms (GCM) 10K type strain sequencing project: providing services to taxonomists for standard genome sequencing and annotation.</title>
        <authorList>
            <consortium name="The Broad Institute Genomics Platform"/>
            <consortium name="The Broad Institute Genome Sequencing Center for Infectious Disease"/>
            <person name="Wu L."/>
            <person name="Ma J."/>
        </authorList>
    </citation>
    <scope>NUCLEOTIDE SEQUENCE [LARGE SCALE GENOMIC DNA]</scope>
    <source>
        <strain evidence="3">NBRC 105830</strain>
    </source>
</reference>
<evidence type="ECO:0000313" key="3">
    <source>
        <dbReference type="Proteomes" id="UP001157109"/>
    </source>
</evidence>
<dbReference type="InterPro" id="IPR028037">
    <property type="entry name" value="Antitoxin_Rv0909/MT0933"/>
</dbReference>
<feature type="compositionally biased region" description="Basic and acidic residues" evidence="1">
    <location>
        <begin position="114"/>
        <end position="134"/>
    </location>
</feature>
<feature type="region of interest" description="Disordered" evidence="1">
    <location>
        <begin position="51"/>
        <end position="161"/>
    </location>
</feature>
<evidence type="ECO:0000313" key="2">
    <source>
        <dbReference type="EMBL" id="GMA20127.1"/>
    </source>
</evidence>
<gene>
    <name evidence="2" type="ORF">GCM10025862_21480</name>
</gene>
<keyword evidence="3" id="KW-1185">Reference proteome</keyword>
<dbReference type="EMBL" id="BSUJ01000001">
    <property type="protein sequence ID" value="GMA20127.1"/>
    <property type="molecule type" value="Genomic_DNA"/>
</dbReference>
<evidence type="ECO:0008006" key="4">
    <source>
        <dbReference type="Google" id="ProtNLM"/>
    </source>
</evidence>
<comment type="caution">
    <text evidence="2">The sequence shown here is derived from an EMBL/GenBank/DDBJ whole genome shotgun (WGS) entry which is preliminary data.</text>
</comment>
<feature type="region of interest" description="Disordered" evidence="1">
    <location>
        <begin position="1"/>
        <end position="23"/>
    </location>
</feature>
<feature type="compositionally biased region" description="Polar residues" evidence="1">
    <location>
        <begin position="147"/>
        <end position="161"/>
    </location>
</feature>